<feature type="compositionally biased region" description="Low complexity" evidence="1">
    <location>
        <begin position="37"/>
        <end position="51"/>
    </location>
</feature>
<proteinExistence type="predicted"/>
<dbReference type="Proteomes" id="UP000887458">
    <property type="component" value="Unassembled WGS sequence"/>
</dbReference>
<keyword evidence="3" id="KW-1185">Reference proteome</keyword>
<sequence length="74" mass="8669">MNYSFLPLFFCIQNLSLNLEKKLNEIEKNQVDRKIWSKLNSKNNSNSGQNSRPTKKKESRIMSTVEKHLDLGNQ</sequence>
<gene>
    <name evidence="2" type="ORF">DERP_008787</name>
</gene>
<organism evidence="2 3">
    <name type="scientific">Dermatophagoides pteronyssinus</name>
    <name type="common">European house dust mite</name>
    <dbReference type="NCBI Taxonomy" id="6956"/>
    <lineage>
        <taxon>Eukaryota</taxon>
        <taxon>Metazoa</taxon>
        <taxon>Ecdysozoa</taxon>
        <taxon>Arthropoda</taxon>
        <taxon>Chelicerata</taxon>
        <taxon>Arachnida</taxon>
        <taxon>Acari</taxon>
        <taxon>Acariformes</taxon>
        <taxon>Sarcoptiformes</taxon>
        <taxon>Astigmata</taxon>
        <taxon>Psoroptidia</taxon>
        <taxon>Analgoidea</taxon>
        <taxon>Pyroglyphidae</taxon>
        <taxon>Dermatophagoidinae</taxon>
        <taxon>Dermatophagoides</taxon>
    </lineage>
</organism>
<protein>
    <submittedName>
        <fullName evidence="2">Uncharacterized protein</fullName>
    </submittedName>
</protein>
<evidence type="ECO:0000313" key="2">
    <source>
        <dbReference type="EMBL" id="KAH9414591.1"/>
    </source>
</evidence>
<reference evidence="2 3" key="2">
    <citation type="journal article" date="2022" name="Mol. Biol. Evol.">
        <title>Comparative Genomics Reveals Insights into the Divergent Evolution of Astigmatic Mites and Household Pest Adaptations.</title>
        <authorList>
            <person name="Xiong Q."/>
            <person name="Wan A.T."/>
            <person name="Liu X."/>
            <person name="Fung C.S."/>
            <person name="Xiao X."/>
            <person name="Malainual N."/>
            <person name="Hou J."/>
            <person name="Wang L."/>
            <person name="Wang M."/>
            <person name="Yang K.Y."/>
            <person name="Cui Y."/>
            <person name="Leung E.L."/>
            <person name="Nong W."/>
            <person name="Shin S.K."/>
            <person name="Au S.W."/>
            <person name="Jeong K.Y."/>
            <person name="Chew F.T."/>
            <person name="Hui J.H."/>
            <person name="Leung T.F."/>
            <person name="Tungtrongchitr A."/>
            <person name="Zhong N."/>
            <person name="Liu Z."/>
            <person name="Tsui S.K."/>
        </authorList>
    </citation>
    <scope>NUCLEOTIDE SEQUENCE [LARGE SCALE GENOMIC DNA]</scope>
    <source>
        <strain evidence="2">Derp</strain>
    </source>
</reference>
<comment type="caution">
    <text evidence="2">The sequence shown here is derived from an EMBL/GenBank/DDBJ whole genome shotgun (WGS) entry which is preliminary data.</text>
</comment>
<accession>A0ABQ8IWA3</accession>
<feature type="compositionally biased region" description="Basic and acidic residues" evidence="1">
    <location>
        <begin position="65"/>
        <end position="74"/>
    </location>
</feature>
<evidence type="ECO:0000256" key="1">
    <source>
        <dbReference type="SAM" id="MobiDB-lite"/>
    </source>
</evidence>
<dbReference type="EMBL" id="NJHN03000107">
    <property type="protein sequence ID" value="KAH9414591.1"/>
    <property type="molecule type" value="Genomic_DNA"/>
</dbReference>
<evidence type="ECO:0000313" key="3">
    <source>
        <dbReference type="Proteomes" id="UP000887458"/>
    </source>
</evidence>
<name>A0ABQ8IWA3_DERPT</name>
<reference evidence="2 3" key="1">
    <citation type="journal article" date="2018" name="J. Allergy Clin. Immunol.">
        <title>High-quality assembly of Dermatophagoides pteronyssinus genome and transcriptome reveals a wide range of novel allergens.</title>
        <authorList>
            <person name="Liu X.Y."/>
            <person name="Yang K.Y."/>
            <person name="Wang M.Q."/>
            <person name="Kwok J.S."/>
            <person name="Zeng X."/>
            <person name="Yang Z."/>
            <person name="Xiao X.J."/>
            <person name="Lau C.P."/>
            <person name="Li Y."/>
            <person name="Huang Z.M."/>
            <person name="Ba J.G."/>
            <person name="Yim A.K."/>
            <person name="Ouyang C.Y."/>
            <person name="Ngai S.M."/>
            <person name="Chan T.F."/>
            <person name="Leung E.L."/>
            <person name="Liu L."/>
            <person name="Liu Z.G."/>
            <person name="Tsui S.K."/>
        </authorList>
    </citation>
    <scope>NUCLEOTIDE SEQUENCE [LARGE SCALE GENOMIC DNA]</scope>
    <source>
        <strain evidence="2">Derp</strain>
    </source>
</reference>
<feature type="region of interest" description="Disordered" evidence="1">
    <location>
        <begin position="37"/>
        <end position="74"/>
    </location>
</feature>